<name>A0A835L2Y0_SPOEX</name>
<comment type="caution">
    <text evidence="2">The sequence shown here is derived from an EMBL/GenBank/DDBJ whole genome shotgun (WGS) entry which is preliminary data.</text>
</comment>
<accession>A0A835L2Y0</accession>
<dbReference type="Proteomes" id="UP000648187">
    <property type="component" value="Unassembled WGS sequence"/>
</dbReference>
<feature type="compositionally biased region" description="Basic residues" evidence="1">
    <location>
        <begin position="372"/>
        <end position="386"/>
    </location>
</feature>
<evidence type="ECO:0000313" key="3">
    <source>
        <dbReference type="Proteomes" id="UP000648187"/>
    </source>
</evidence>
<feature type="region of interest" description="Disordered" evidence="1">
    <location>
        <begin position="372"/>
        <end position="392"/>
    </location>
</feature>
<dbReference type="EMBL" id="JACKWZ010000186">
    <property type="protein sequence ID" value="KAF9412524.1"/>
    <property type="molecule type" value="Genomic_DNA"/>
</dbReference>
<organism evidence="2 3">
    <name type="scientific">Spodoptera exigua</name>
    <name type="common">Beet armyworm</name>
    <name type="synonym">Noctua fulgens</name>
    <dbReference type="NCBI Taxonomy" id="7107"/>
    <lineage>
        <taxon>Eukaryota</taxon>
        <taxon>Metazoa</taxon>
        <taxon>Ecdysozoa</taxon>
        <taxon>Arthropoda</taxon>
        <taxon>Hexapoda</taxon>
        <taxon>Insecta</taxon>
        <taxon>Pterygota</taxon>
        <taxon>Neoptera</taxon>
        <taxon>Endopterygota</taxon>
        <taxon>Lepidoptera</taxon>
        <taxon>Glossata</taxon>
        <taxon>Ditrysia</taxon>
        <taxon>Noctuoidea</taxon>
        <taxon>Noctuidae</taxon>
        <taxon>Amphipyrinae</taxon>
        <taxon>Spodoptera</taxon>
    </lineage>
</organism>
<gene>
    <name evidence="2" type="ORF">HW555_008993</name>
</gene>
<protein>
    <submittedName>
        <fullName evidence="2">Uncharacterized protein</fullName>
    </submittedName>
</protein>
<feature type="region of interest" description="Disordered" evidence="1">
    <location>
        <begin position="429"/>
        <end position="494"/>
    </location>
</feature>
<evidence type="ECO:0000256" key="1">
    <source>
        <dbReference type="SAM" id="MobiDB-lite"/>
    </source>
</evidence>
<dbReference type="AlphaFoldDB" id="A0A835L2Y0"/>
<reference evidence="2" key="1">
    <citation type="submission" date="2020-08" db="EMBL/GenBank/DDBJ databases">
        <title>Spodoptera exigua strain:BAW_Kor-Di-RS1 Genome sequencing and assembly.</title>
        <authorList>
            <person name="Kim J."/>
            <person name="Nam H.Y."/>
            <person name="Kwon M."/>
            <person name="Choi J.H."/>
            <person name="Cho S.R."/>
            <person name="Kim G.-H."/>
        </authorList>
    </citation>
    <scope>NUCLEOTIDE SEQUENCE</scope>
    <source>
        <strain evidence="2">BAW_Kor-Di-RS1</strain>
        <tissue evidence="2">Whole-body</tissue>
    </source>
</reference>
<keyword evidence="3" id="KW-1185">Reference proteome</keyword>
<feature type="region of interest" description="Disordered" evidence="1">
    <location>
        <begin position="293"/>
        <end position="316"/>
    </location>
</feature>
<proteinExistence type="predicted"/>
<sequence length="738" mass="84575">MYKVRAFSQKLRQALNEGSNSSSTPENAQESCYQLEPPINELPILRNICIQSVPDSVAMPEGRPLFLEMSFINMYPLNDLRMEWSIGSEMFYRSSFRQRGQITYARLVIRRTRLKMTGKILGFLSVRSGTNSELLAIVESSCVIYDFRYKKTHFDQILSNLIHLGSDRKHNKFIVLLNKWLFAIRITLHESVVYVQKPTPRVTNRLELRSIMPTTRPGTPSWAYHYRALNIRTAKRAIKIYGFNDMDSCNASGEDASSSSVHQNYSLQSPLRPEIRRIRRLLPPIPRFVIPRYGPSRQERRGPTNFTPVPGSWSSPRETVQFTTVRRRLLPAPTRTLFDPHWPDRQERHYASVGNVPAMSRSPFPREIDQRPHRRQIPPLPPRRRLLPPPSRALPITQETEKLRQTIVKRPQNLNHELIPAVPARCLSSRDTELRSRHLQSTPTRQRATSSLNLASPRSQDVLKRFQPRDLSLTSTTSTPSTVRCISPLNNIDSKKPKTPILDTKYLYHRPYRDKNEDESLLQKDEPNLKAFSPSSLNDVHEGGENLRGLVEAYEQSQIDEDSLPTPSPSKWASPTWAKVLSLSPDVDTDAHQEIITQAVVYSEGQESLGSTITPLHEAVNAVDSVITIFEDDIHVVATPEDDHDELTPRNFAIPVRPKSLPRRVLTNCMKFIVNGCSRINAWGNLMFRNENHFTSSSVSADCFRETSQLRYKSSTPTLSTYVLLRKEYHQSTNLHQH</sequence>
<feature type="compositionally biased region" description="Polar residues" evidence="1">
    <location>
        <begin position="439"/>
        <end position="459"/>
    </location>
</feature>
<feature type="compositionally biased region" description="Low complexity" evidence="1">
    <location>
        <begin position="471"/>
        <end position="482"/>
    </location>
</feature>
<feature type="compositionally biased region" description="Polar residues" evidence="1">
    <location>
        <begin position="304"/>
        <end position="316"/>
    </location>
</feature>
<evidence type="ECO:0000313" key="2">
    <source>
        <dbReference type="EMBL" id="KAF9412524.1"/>
    </source>
</evidence>